<keyword evidence="2" id="KW-1185">Reference proteome</keyword>
<protein>
    <submittedName>
        <fullName evidence="1">Uncharacterized protein</fullName>
    </submittedName>
</protein>
<evidence type="ECO:0000313" key="1">
    <source>
        <dbReference type="EMBL" id="MBO1080859.1"/>
    </source>
</evidence>
<dbReference type="Proteomes" id="UP001518989">
    <property type="component" value="Unassembled WGS sequence"/>
</dbReference>
<evidence type="ECO:0000313" key="2">
    <source>
        <dbReference type="Proteomes" id="UP001518989"/>
    </source>
</evidence>
<name>A0ABS3KTR2_9PROT</name>
<dbReference type="RefSeq" id="WP_207419029.1">
    <property type="nucleotide sequence ID" value="NZ_CP061177.1"/>
</dbReference>
<reference evidence="1 2" key="1">
    <citation type="submission" date="2020-09" db="EMBL/GenBank/DDBJ databases">
        <title>Roseomonas.</title>
        <authorList>
            <person name="Zhu W."/>
        </authorList>
    </citation>
    <scope>NUCLEOTIDE SEQUENCE [LARGE SCALE GENOMIC DNA]</scope>
    <source>
        <strain evidence="1 2">573</strain>
    </source>
</reference>
<gene>
    <name evidence="1" type="ORF">IAI61_17595</name>
</gene>
<dbReference type="EMBL" id="JACTNG010000010">
    <property type="protein sequence ID" value="MBO1080859.1"/>
    <property type="molecule type" value="Genomic_DNA"/>
</dbReference>
<proteinExistence type="predicted"/>
<comment type="caution">
    <text evidence="1">The sequence shown here is derived from an EMBL/GenBank/DDBJ whole genome shotgun (WGS) entry which is preliminary data.</text>
</comment>
<organism evidence="1 2">
    <name type="scientific">Roseomonas haemaphysalidis</name>
    <dbReference type="NCBI Taxonomy" id="2768162"/>
    <lineage>
        <taxon>Bacteria</taxon>
        <taxon>Pseudomonadati</taxon>
        <taxon>Pseudomonadota</taxon>
        <taxon>Alphaproteobacteria</taxon>
        <taxon>Acetobacterales</taxon>
        <taxon>Roseomonadaceae</taxon>
        <taxon>Roseomonas</taxon>
    </lineage>
</organism>
<sequence>MSEPEQITYDSPKLAETVLKRSVRDAAESLVGGFDWSETAEGYEFWSVVYHRLMSMAAGQFRLPPAKEMRA</sequence>
<accession>A0ABS3KTR2</accession>